<comment type="caution">
    <text evidence="2">The sequence shown here is derived from an EMBL/GenBank/DDBJ whole genome shotgun (WGS) entry which is preliminary data.</text>
</comment>
<name>A0AA39WN22_9PEZI</name>
<gene>
    <name evidence="2" type="ORF">B0T17DRAFT_537411</name>
</gene>
<keyword evidence="1" id="KW-0812">Transmembrane</keyword>
<dbReference type="Proteomes" id="UP001174934">
    <property type="component" value="Unassembled WGS sequence"/>
</dbReference>
<organism evidence="2 3">
    <name type="scientific">Bombardia bombarda</name>
    <dbReference type="NCBI Taxonomy" id="252184"/>
    <lineage>
        <taxon>Eukaryota</taxon>
        <taxon>Fungi</taxon>
        <taxon>Dikarya</taxon>
        <taxon>Ascomycota</taxon>
        <taxon>Pezizomycotina</taxon>
        <taxon>Sordariomycetes</taxon>
        <taxon>Sordariomycetidae</taxon>
        <taxon>Sordariales</taxon>
        <taxon>Lasiosphaeriaceae</taxon>
        <taxon>Bombardia</taxon>
    </lineage>
</organism>
<evidence type="ECO:0000313" key="3">
    <source>
        <dbReference type="Proteomes" id="UP001174934"/>
    </source>
</evidence>
<dbReference type="EMBL" id="JAULSR010000005">
    <property type="protein sequence ID" value="KAK0618270.1"/>
    <property type="molecule type" value="Genomic_DNA"/>
</dbReference>
<keyword evidence="1" id="KW-1133">Transmembrane helix</keyword>
<feature type="transmembrane region" description="Helical" evidence="1">
    <location>
        <begin position="16"/>
        <end position="36"/>
    </location>
</feature>
<reference evidence="2" key="1">
    <citation type="submission" date="2023-06" db="EMBL/GenBank/DDBJ databases">
        <title>Genome-scale phylogeny and comparative genomics of the fungal order Sordariales.</title>
        <authorList>
            <consortium name="Lawrence Berkeley National Laboratory"/>
            <person name="Hensen N."/>
            <person name="Bonometti L."/>
            <person name="Westerberg I."/>
            <person name="Brannstrom I.O."/>
            <person name="Guillou S."/>
            <person name="Cros-Aarteil S."/>
            <person name="Calhoun S."/>
            <person name="Haridas S."/>
            <person name="Kuo A."/>
            <person name="Mondo S."/>
            <person name="Pangilinan J."/>
            <person name="Riley R."/>
            <person name="LaButti K."/>
            <person name="Andreopoulos B."/>
            <person name="Lipzen A."/>
            <person name="Chen C."/>
            <person name="Yanf M."/>
            <person name="Daum C."/>
            <person name="Ng V."/>
            <person name="Clum A."/>
            <person name="Steindorff A."/>
            <person name="Ohm R."/>
            <person name="Martin F."/>
            <person name="Silar P."/>
            <person name="Natvig D."/>
            <person name="Lalanne C."/>
            <person name="Gautier V."/>
            <person name="Ament-velasquez S.L."/>
            <person name="Kruys A."/>
            <person name="Hutchinson M.I."/>
            <person name="Powell A.J."/>
            <person name="Barry K."/>
            <person name="Miller A.N."/>
            <person name="Grigoriev I.V."/>
            <person name="Debuchy R."/>
            <person name="Gladieux P."/>
            <person name="Thoren M.H."/>
            <person name="Johannesson H."/>
        </authorList>
    </citation>
    <scope>NUCLEOTIDE SEQUENCE</scope>
    <source>
        <strain evidence="2">SMH3391-2</strain>
    </source>
</reference>
<evidence type="ECO:0000313" key="2">
    <source>
        <dbReference type="EMBL" id="KAK0618270.1"/>
    </source>
</evidence>
<dbReference type="AlphaFoldDB" id="A0AA39WN22"/>
<protein>
    <submittedName>
        <fullName evidence="2">Uncharacterized protein</fullName>
    </submittedName>
</protein>
<evidence type="ECO:0000256" key="1">
    <source>
        <dbReference type="SAM" id="Phobius"/>
    </source>
</evidence>
<sequence length="112" mass="12706">MHIYHEAWLNLGVDPFSFGEVEKTCLVVIFIFLLLVRGVQIKEENAWRHSEGIAGRFIFGIIPAVFGLYVFTYMLVLERGLYFTGWTYKRFFRTAAAAVAAVAPAARNTTLV</sequence>
<accession>A0AA39WN22</accession>
<proteinExistence type="predicted"/>
<feature type="transmembrane region" description="Helical" evidence="1">
    <location>
        <begin position="57"/>
        <end position="76"/>
    </location>
</feature>
<keyword evidence="1" id="KW-0472">Membrane</keyword>
<keyword evidence="3" id="KW-1185">Reference proteome</keyword>